<dbReference type="Pfam" id="PF01523">
    <property type="entry name" value="PmbA_TldD_1st"/>
    <property type="match status" value="1"/>
</dbReference>
<evidence type="ECO:0000256" key="1">
    <source>
        <dbReference type="ARBA" id="ARBA00005836"/>
    </source>
</evidence>
<organism evidence="5 6">
    <name type="scientific">Candidatus Acidulodesulfobacterium acidiphilum</name>
    <dbReference type="NCBI Taxonomy" id="2597224"/>
    <lineage>
        <taxon>Bacteria</taxon>
        <taxon>Deltaproteobacteria</taxon>
        <taxon>Candidatus Acidulodesulfobacterales</taxon>
        <taxon>Candidatus Acidulodesulfobacterium</taxon>
    </lineage>
</organism>
<dbReference type="InterPro" id="IPR045569">
    <property type="entry name" value="Metalloprtase-TldD/E_C"/>
</dbReference>
<dbReference type="AlphaFoldDB" id="A0A520X9B0"/>
<comment type="similarity">
    <text evidence="1">Belongs to the peptidase U62 family.</text>
</comment>
<dbReference type="InterPro" id="IPR035068">
    <property type="entry name" value="TldD/PmbA_N"/>
</dbReference>
<gene>
    <name evidence="5" type="ORF">EVJ48_08235</name>
</gene>
<dbReference type="SUPFAM" id="SSF111283">
    <property type="entry name" value="Putative modulator of DNA gyrase, PmbA/TldD"/>
    <property type="match status" value="1"/>
</dbReference>
<proteinExistence type="inferred from homology"/>
<reference evidence="5 6" key="1">
    <citation type="submission" date="2019-01" db="EMBL/GenBank/DDBJ databases">
        <title>Insights into ecological role of a new deltaproteobacterial order Candidatus Sinidesulfobacterales (Sva0485) by metagenomics and metatranscriptomics.</title>
        <authorList>
            <person name="Tan S."/>
            <person name="Liu J."/>
            <person name="Fang Y."/>
            <person name="Hedlund B."/>
            <person name="Lian Z.-H."/>
            <person name="Huang L.-Y."/>
            <person name="Li J.-T."/>
            <person name="Huang L.-N."/>
            <person name="Li W.-J."/>
            <person name="Jiang H.-C."/>
            <person name="Dong H.-L."/>
            <person name="Shu W.-S."/>
        </authorList>
    </citation>
    <scope>NUCLEOTIDE SEQUENCE [LARGE SCALE GENOMIC DNA]</scope>
    <source>
        <strain evidence="5">AP4</strain>
    </source>
</reference>
<sequence>MADLDKKIRDEKLQGIIGDGSRLFDTAVSITGEYCKNKGIEFELYMFNSKVLKMESEDGGISNYVNAETNGLNIRLLDKKKMSFSYCLGLEGDKILNALEGAYSLLKYMEADEFAEFAEKEDYYSGDNDIYTPEKLGIYSEDGKDIDIDKKKSLLLEMEETAYSYDKKIYKVDKPSYSETLINKRFCNSKGIDVSSVKTFYEIFLSVASRDGEDTGSGFDFDFSHGFSALKFKKAAMNAAKKGVDQLGARTVASGNYPVVFDNYTSSEILGILKQSFYADSVYKKKSLLEGKIGKKIFSDKLDIIDDGLLYGGALTDMFDREGVKMKTKVLCSSGTINSYLYDIRYGKIYGVKSSGNSAGRSFTLPPDIGSTNFFIKNGETNILDIIGSIKEGLYITELMGLHMAKPYTGEFSLGAAGFFVKNGKIDFPVKGIALSGNIMQLFNGISAIANDLRFFGSVGSPSILFENIQVSGK</sequence>
<evidence type="ECO:0000313" key="5">
    <source>
        <dbReference type="EMBL" id="RZV37787.1"/>
    </source>
</evidence>
<dbReference type="PANTHER" id="PTHR43421:SF1">
    <property type="entry name" value="METALLOPROTEASE PMBA"/>
    <property type="match status" value="1"/>
</dbReference>
<evidence type="ECO:0000259" key="2">
    <source>
        <dbReference type="Pfam" id="PF01523"/>
    </source>
</evidence>
<dbReference type="EMBL" id="SHMQ01000030">
    <property type="protein sequence ID" value="RZV37787.1"/>
    <property type="molecule type" value="Genomic_DNA"/>
</dbReference>
<accession>A0A520X9B0</accession>
<dbReference type="Pfam" id="PF19290">
    <property type="entry name" value="PmbA_TldD_2nd"/>
    <property type="match status" value="1"/>
</dbReference>
<dbReference type="GO" id="GO:0005829">
    <property type="term" value="C:cytosol"/>
    <property type="evidence" value="ECO:0007669"/>
    <property type="project" value="TreeGrafter"/>
</dbReference>
<dbReference type="InterPro" id="IPR045570">
    <property type="entry name" value="Metalloprtase-TldD/E_cen_dom"/>
</dbReference>
<dbReference type="GO" id="GO:0006508">
    <property type="term" value="P:proteolysis"/>
    <property type="evidence" value="ECO:0007669"/>
    <property type="project" value="InterPro"/>
</dbReference>
<evidence type="ECO:0000313" key="6">
    <source>
        <dbReference type="Proteomes" id="UP000322454"/>
    </source>
</evidence>
<feature type="domain" description="Metalloprotease TldD/E C-terminal" evidence="3">
    <location>
        <begin position="254"/>
        <end position="473"/>
    </location>
</feature>
<dbReference type="PANTHER" id="PTHR43421">
    <property type="entry name" value="METALLOPROTEASE PMBA"/>
    <property type="match status" value="1"/>
</dbReference>
<protein>
    <submittedName>
        <fullName evidence="5">TldD/PmbA family protein</fullName>
    </submittedName>
</protein>
<dbReference type="InterPro" id="IPR047657">
    <property type="entry name" value="PmbA"/>
</dbReference>
<feature type="domain" description="Metalloprotease TldD/E central" evidence="4">
    <location>
        <begin position="142"/>
        <end position="247"/>
    </location>
</feature>
<evidence type="ECO:0000259" key="3">
    <source>
        <dbReference type="Pfam" id="PF19289"/>
    </source>
</evidence>
<dbReference type="InterPro" id="IPR036059">
    <property type="entry name" value="TldD/PmbA_sf"/>
</dbReference>
<evidence type="ECO:0000259" key="4">
    <source>
        <dbReference type="Pfam" id="PF19290"/>
    </source>
</evidence>
<feature type="domain" description="Metalloprotease TldD/E N-terminal" evidence="2">
    <location>
        <begin position="43"/>
        <end position="104"/>
    </location>
</feature>
<name>A0A520X9B0_9DELT</name>
<dbReference type="Proteomes" id="UP000322454">
    <property type="component" value="Unassembled WGS sequence"/>
</dbReference>
<dbReference type="GO" id="GO:0008237">
    <property type="term" value="F:metallopeptidase activity"/>
    <property type="evidence" value="ECO:0007669"/>
    <property type="project" value="InterPro"/>
</dbReference>
<comment type="caution">
    <text evidence="5">The sequence shown here is derived from an EMBL/GenBank/DDBJ whole genome shotgun (WGS) entry which is preliminary data.</text>
</comment>
<dbReference type="Gene3D" id="3.30.2290.10">
    <property type="entry name" value="PmbA/TldD superfamily"/>
    <property type="match status" value="1"/>
</dbReference>
<dbReference type="InterPro" id="IPR002510">
    <property type="entry name" value="Metalloprtase-TldD/E_N"/>
</dbReference>
<dbReference type="Pfam" id="PF19289">
    <property type="entry name" value="PmbA_TldD_3rd"/>
    <property type="match status" value="1"/>
</dbReference>